<organism evidence="3 4">
    <name type="scientific">Fredinandcohnia salidurans</name>
    <dbReference type="NCBI Taxonomy" id="2595041"/>
    <lineage>
        <taxon>Bacteria</taxon>
        <taxon>Bacillati</taxon>
        <taxon>Bacillota</taxon>
        <taxon>Bacilli</taxon>
        <taxon>Bacillales</taxon>
        <taxon>Bacillaceae</taxon>
        <taxon>Fredinandcohnia</taxon>
    </lineage>
</organism>
<dbReference type="EMBL" id="JBHUEK010000017">
    <property type="protein sequence ID" value="MFD1779105.1"/>
    <property type="molecule type" value="Genomic_DNA"/>
</dbReference>
<feature type="compositionally biased region" description="Polar residues" evidence="1">
    <location>
        <begin position="80"/>
        <end position="110"/>
    </location>
</feature>
<proteinExistence type="predicted"/>
<name>A0ABW4MRY0_9BACI</name>
<evidence type="ECO:0000256" key="1">
    <source>
        <dbReference type="SAM" id="MobiDB-lite"/>
    </source>
</evidence>
<reference evidence="4" key="1">
    <citation type="journal article" date="2019" name="Int. J. Syst. Evol. Microbiol.">
        <title>The Global Catalogue of Microorganisms (GCM) 10K type strain sequencing project: providing services to taxonomists for standard genome sequencing and annotation.</title>
        <authorList>
            <consortium name="The Broad Institute Genomics Platform"/>
            <consortium name="The Broad Institute Genome Sequencing Center for Infectious Disease"/>
            <person name="Wu L."/>
            <person name="Ma J."/>
        </authorList>
    </citation>
    <scope>NUCLEOTIDE SEQUENCE [LARGE SCALE GENOMIC DNA]</scope>
    <source>
        <strain evidence="4">CCUG 15531</strain>
    </source>
</reference>
<evidence type="ECO:0000313" key="3">
    <source>
        <dbReference type="EMBL" id="MFD1779105.1"/>
    </source>
</evidence>
<evidence type="ECO:0008006" key="5">
    <source>
        <dbReference type="Google" id="ProtNLM"/>
    </source>
</evidence>
<dbReference type="Proteomes" id="UP001597227">
    <property type="component" value="Unassembled WGS sequence"/>
</dbReference>
<accession>A0ABW4MRY0</accession>
<dbReference type="PROSITE" id="PS51257">
    <property type="entry name" value="PROKAR_LIPOPROTEIN"/>
    <property type="match status" value="1"/>
</dbReference>
<feature type="chain" id="PRO_5047266211" description="Lipoprotein" evidence="2">
    <location>
        <begin position="25"/>
        <end position="191"/>
    </location>
</feature>
<feature type="region of interest" description="Disordered" evidence="1">
    <location>
        <begin position="24"/>
        <end position="115"/>
    </location>
</feature>
<comment type="caution">
    <text evidence="3">The sequence shown here is derived from an EMBL/GenBank/DDBJ whole genome shotgun (WGS) entry which is preliminary data.</text>
</comment>
<evidence type="ECO:0000256" key="2">
    <source>
        <dbReference type="SAM" id="SignalP"/>
    </source>
</evidence>
<feature type="signal peptide" evidence="2">
    <location>
        <begin position="1"/>
        <end position="24"/>
    </location>
</feature>
<evidence type="ECO:0000313" key="4">
    <source>
        <dbReference type="Proteomes" id="UP001597227"/>
    </source>
</evidence>
<feature type="compositionally biased region" description="Polar residues" evidence="1">
    <location>
        <begin position="59"/>
        <end position="68"/>
    </location>
</feature>
<keyword evidence="4" id="KW-1185">Reference proteome</keyword>
<keyword evidence="2" id="KW-0732">Signal</keyword>
<sequence length="191" mass="20623">MAKNKIFTVATLVVVLLVGISACSKPSDDASSINKGSESDNLSKSINDLSTDSTEKSHNNSINNTESSDSGDKIEEENQLQKPNNPDNNTSTQNQAKKSQNTDASPSNDVSSERKPVIVISSGEKAIQYLKQQLPEGKDEDVSFGVDETLATDDHGSYYAVQLVSVSTRVSGKTGNLGYYKVYQDGVYKTF</sequence>
<feature type="compositionally biased region" description="Polar residues" evidence="1">
    <location>
        <begin position="29"/>
        <end position="52"/>
    </location>
</feature>
<protein>
    <recommendedName>
        <fullName evidence="5">Lipoprotein</fullName>
    </recommendedName>
</protein>
<gene>
    <name evidence="3" type="ORF">ACFSFW_10540</name>
</gene>
<dbReference type="RefSeq" id="WP_388037872.1">
    <property type="nucleotide sequence ID" value="NZ_JBHUEK010000017.1"/>
</dbReference>